<feature type="domain" description="Filamentous haemagglutinin FhaB/tRNA nuclease CdiA-like TPS" evidence="1">
    <location>
        <begin position="32"/>
        <end position="143"/>
    </location>
</feature>
<dbReference type="Gene3D" id="2.160.20.10">
    <property type="entry name" value="Single-stranded right-handed beta-helix, Pectin lyase-like"/>
    <property type="match status" value="4"/>
</dbReference>
<accession>A0A964BPK2</accession>
<comment type="caution">
    <text evidence="2">The sequence shown here is derived from an EMBL/GenBank/DDBJ whole genome shotgun (WGS) entry which is preliminary data.</text>
</comment>
<dbReference type="SUPFAM" id="SSF51126">
    <property type="entry name" value="Pectin lyase-like"/>
    <property type="match status" value="8"/>
</dbReference>
<dbReference type="InterPro" id="IPR008638">
    <property type="entry name" value="FhaB/CdiA-like_TPS"/>
</dbReference>
<dbReference type="EMBL" id="JADWDC010000018">
    <property type="protein sequence ID" value="MCC0177214.1"/>
    <property type="molecule type" value="Genomic_DNA"/>
</dbReference>
<sequence>MNFKLQFSLLLCSIVGFIDNPLTAKSALAQVTTDGTTGTTVNADGNNFEINNGTTNGNNLFHSFQDFSVPGGGEAFFNNASEISNILSRVTGGNISNIQGAIRANNSANLFLINPAGIVFGQNASLDIGGSFYGSTADSILFEDGEFSAVNNLDAPILTINAPIGLNLRNNPNPITNQSFFTNNDGDFVGLEVSSGQTIGLIGGDVNFEAGEATAPGGLIAVGGLLDAGTISIEPNGNLSFPENVARANVSLSNNGIIDVRGTGGGDISIHANNVEMLGGDFGGSVLQAGITTDSISTEAQAGDIAIDARSLTMTGGSQIQNFVAGANEDIPGGQGNAGNVVIEIEGDIAIAGSNQDGNLRSAIFSDVESGATGNGGNIIISANSLSLNEGSFLTSTTSGVGNAGNIAINVDGNTELIDSNIFSQVAADAVGEGGTITVNTTNLSLLDGSQITAGVFGTGNAGTVTINAADNITFQGIGSDGLASGIVNNVAASGIGNAGNIDVTTANLNLVDGGTIRSNVLGQGNGGQIKINASNAINVSGFTEFDEATTRFSSIESSTFSTAEETNNAGNIDITAGSLSLSNQASLSSGTSGNGSAGSILLNINGITELIDSNIFSQVAPGGVGEGGTITVNTTNLSLLEGSQISSGVFGTGNAGIVTINAADTITFQGINENGFPSGIVNNVAASGIGNAGNIDVTTANLNLVNGGTIGSSVIGEGNGGNIVLDIGGNTELTDSNISSQVGETGTGSAGTITLNTTNLSLLEGSQISAGVFGTGNAGTVTINAANNITFQGINENGFASGIVNDVAASGIGNAGNIDVTTANLNLVDGGTIRSNVLGQGNGGQIKINASNAINVSGFTEFNEAITRFSSIESSTFSTAEGINNAGNIDITAGSLSLSNQAFLSSGTLGNGNAGSILLNVNGITELIDSNIFSQVAADAVGEGGTITLNTTNLSLLEGSQITAGVFGRGNAGTVTINAANNITFQGIDENGFASGILNNVAASGIGNAGNIDVTTANLNLVDGGTILSNVLGQGNGGQIAINASNAVNVSGFTVFNEQITRLSEISNSTANGSIGDAGNIEIRAASLSLSNQTELDNSIFGEGNAGNIVLNISGNTELTDSNIFSQVGAGGEGDGGTITLNTTNLSLLEGSQISAGVFGTGDGGSVTINASDTITFQGIDSDGFASGILNNVAASGVGNGGDIEITTTNLNLIDGGSIASDIFGSGSGGAIAITANNAINVSGFTIFDEQTTRVSGITSSVGTGANGSGGNINITTPNLGIVDGARIAAGSEGSGDSGDLTFNIGDRLTLRENSTISVEATQENANGGDITINAPSGFVVAFPSENDGDGNDISAFSNGGAGGNITIEALGVLGLEERDIGAGNNTNDIDASGDIDDGNVEIITPNADAIEGSTELSGIPIESGETIAQTCSTNRGIANSNLVIVGKGGVANSASDTLTSQIISIDGQTTEVKSPSQEQLQPISTSQGNIIPAQGVEITEDGEIILTAYKTTQNARTPHISVNCNQS</sequence>
<evidence type="ECO:0000313" key="2">
    <source>
        <dbReference type="EMBL" id="MCC0177214.1"/>
    </source>
</evidence>
<dbReference type="Proteomes" id="UP000729733">
    <property type="component" value="Unassembled WGS sequence"/>
</dbReference>
<proteinExistence type="predicted"/>
<organism evidence="2 3">
    <name type="scientific">Waterburya agarophytonicola KI4</name>
    <dbReference type="NCBI Taxonomy" id="2874699"/>
    <lineage>
        <taxon>Bacteria</taxon>
        <taxon>Bacillati</taxon>
        <taxon>Cyanobacteriota</taxon>
        <taxon>Cyanophyceae</taxon>
        <taxon>Pleurocapsales</taxon>
        <taxon>Hyellaceae</taxon>
        <taxon>Waterburya</taxon>
        <taxon>Waterburya agarophytonicola</taxon>
    </lineage>
</organism>
<protein>
    <submittedName>
        <fullName evidence="2">Filamentous hemagglutinin N-terminal domain-containing protein</fullName>
    </submittedName>
</protein>
<dbReference type="NCBIfam" id="TIGR01901">
    <property type="entry name" value="adhes_NPXG"/>
    <property type="match status" value="1"/>
</dbReference>
<dbReference type="InterPro" id="IPR012334">
    <property type="entry name" value="Pectin_lyas_fold"/>
</dbReference>
<name>A0A964BPK2_9CYAN</name>
<reference evidence="2" key="1">
    <citation type="journal article" date="2021" name="Antonie Van Leeuwenhoek">
        <title>Draft genome and description of Waterburya agarophytonicola gen. nov. sp. nov. (Pleurocapsales, Cyanobacteria): a seaweed symbiont.</title>
        <authorList>
            <person name="Bonthond G."/>
            <person name="Shalygin S."/>
            <person name="Bayer T."/>
            <person name="Weinberger F."/>
        </authorList>
    </citation>
    <scope>NUCLEOTIDE SEQUENCE</scope>
    <source>
        <strain evidence="2">KI4</strain>
    </source>
</reference>
<dbReference type="InterPro" id="IPR011050">
    <property type="entry name" value="Pectin_lyase_fold/virulence"/>
</dbReference>
<evidence type="ECO:0000313" key="3">
    <source>
        <dbReference type="Proteomes" id="UP000729733"/>
    </source>
</evidence>
<dbReference type="SMART" id="SM00912">
    <property type="entry name" value="Haemagg_act"/>
    <property type="match status" value="1"/>
</dbReference>
<dbReference type="RefSeq" id="WP_229640258.1">
    <property type="nucleotide sequence ID" value="NZ_JADWDC010000018.1"/>
</dbReference>
<evidence type="ECO:0000259" key="1">
    <source>
        <dbReference type="SMART" id="SM00912"/>
    </source>
</evidence>
<dbReference type="Pfam" id="PF05860">
    <property type="entry name" value="TPS"/>
    <property type="match status" value="1"/>
</dbReference>
<gene>
    <name evidence="2" type="ORF">I4641_09515</name>
</gene>
<keyword evidence="3" id="KW-1185">Reference proteome</keyword>